<protein>
    <submittedName>
        <fullName evidence="1">Uncharacterized protein</fullName>
    </submittedName>
</protein>
<accession>A0A974S7C0</accession>
<gene>
    <name evidence="1" type="ORF">JKL49_16885</name>
</gene>
<sequence length="51" mass="5366">MIDSPDGRQVVAYGRLAGPDWYLLLTYPKSAIALSAAKSASWVLTLGAIAS</sequence>
<proteinExistence type="predicted"/>
<name>A0A974S7C0_9CAUL</name>
<evidence type="ECO:0000313" key="1">
    <source>
        <dbReference type="EMBL" id="QQZ48949.1"/>
    </source>
</evidence>
<reference evidence="1" key="1">
    <citation type="submission" date="2021-01" db="EMBL/GenBank/DDBJ databases">
        <title>Genome sequence of Phenylobacterium sp. 20VBR1 isolated from a valley glaceir, Ny-Alesund, Svalbard.</title>
        <authorList>
            <person name="Thomas F.A."/>
            <person name="Krishnan K.P."/>
            <person name="Sinha R.K."/>
        </authorList>
    </citation>
    <scope>NUCLEOTIDE SEQUENCE</scope>
    <source>
        <strain evidence="1">20VBR1</strain>
    </source>
</reference>
<organism evidence="1">
    <name type="scientific">Phenylobacterium glaciei</name>
    <dbReference type="NCBI Taxonomy" id="2803784"/>
    <lineage>
        <taxon>Bacteria</taxon>
        <taxon>Pseudomonadati</taxon>
        <taxon>Pseudomonadota</taxon>
        <taxon>Alphaproteobacteria</taxon>
        <taxon>Caulobacterales</taxon>
        <taxon>Caulobacteraceae</taxon>
        <taxon>Phenylobacterium</taxon>
    </lineage>
</organism>
<dbReference type="AlphaFoldDB" id="A0A974S7C0"/>
<dbReference type="EMBL" id="CP068570">
    <property type="protein sequence ID" value="QQZ48949.1"/>
    <property type="molecule type" value="Genomic_DNA"/>
</dbReference>